<reference evidence="2" key="1">
    <citation type="submission" date="2020-05" db="EMBL/GenBank/DDBJ databases">
        <title>Phylogenomic resolution of chytrid fungi.</title>
        <authorList>
            <person name="Stajich J.E."/>
            <person name="Amses K."/>
            <person name="Simmons R."/>
            <person name="Seto K."/>
            <person name="Myers J."/>
            <person name="Bonds A."/>
            <person name="Quandt C.A."/>
            <person name="Barry K."/>
            <person name="Liu P."/>
            <person name="Grigoriev I."/>
            <person name="Longcore J.E."/>
            <person name="James T.Y."/>
        </authorList>
    </citation>
    <scope>NUCLEOTIDE SEQUENCE</scope>
    <source>
        <strain evidence="2">PLAUS21</strain>
    </source>
</reference>
<evidence type="ECO:0000313" key="3">
    <source>
        <dbReference type="Proteomes" id="UP001210925"/>
    </source>
</evidence>
<feature type="transmembrane region" description="Helical" evidence="1">
    <location>
        <begin position="66"/>
        <end position="93"/>
    </location>
</feature>
<feature type="transmembrane region" description="Helical" evidence="1">
    <location>
        <begin position="6"/>
        <end position="25"/>
    </location>
</feature>
<evidence type="ECO:0000313" key="2">
    <source>
        <dbReference type="EMBL" id="KAJ3260621.1"/>
    </source>
</evidence>
<keyword evidence="3" id="KW-1185">Reference proteome</keyword>
<name>A0AAD5UL92_9FUNG</name>
<feature type="transmembrane region" description="Helical" evidence="1">
    <location>
        <begin position="105"/>
        <end position="127"/>
    </location>
</feature>
<keyword evidence="1" id="KW-0812">Transmembrane</keyword>
<organism evidence="2 3">
    <name type="scientific">Boothiomyces macroporosus</name>
    <dbReference type="NCBI Taxonomy" id="261099"/>
    <lineage>
        <taxon>Eukaryota</taxon>
        <taxon>Fungi</taxon>
        <taxon>Fungi incertae sedis</taxon>
        <taxon>Chytridiomycota</taxon>
        <taxon>Chytridiomycota incertae sedis</taxon>
        <taxon>Chytridiomycetes</taxon>
        <taxon>Rhizophydiales</taxon>
        <taxon>Terramycetaceae</taxon>
        <taxon>Boothiomyces</taxon>
    </lineage>
</organism>
<keyword evidence="1" id="KW-0472">Membrane</keyword>
<dbReference type="AlphaFoldDB" id="A0AAD5UL92"/>
<proteinExistence type="predicted"/>
<keyword evidence="1" id="KW-1133">Transmembrane helix</keyword>
<comment type="caution">
    <text evidence="2">The sequence shown here is derived from an EMBL/GenBank/DDBJ whole genome shotgun (WGS) entry which is preliminary data.</text>
</comment>
<accession>A0AAD5UL92</accession>
<dbReference type="EMBL" id="JADGKB010000010">
    <property type="protein sequence ID" value="KAJ3260621.1"/>
    <property type="molecule type" value="Genomic_DNA"/>
</dbReference>
<sequence length="148" mass="17018">MLQYIGTLGLIVVAIYAIFNFNRYLRQEFRTKSHYKLMLVFLGFIIVFSVYFLLRSGQEISKEELVIYNIASGGVGLGIAVTNYTAFAIYGLLNKHLTKRKIICQIWLGIAAIIFIGKFGLCMAHLFEGIKRERAYTLCYYRLLCFTT</sequence>
<protein>
    <submittedName>
        <fullName evidence="2">Uncharacterized protein</fullName>
    </submittedName>
</protein>
<feature type="transmembrane region" description="Helical" evidence="1">
    <location>
        <begin position="37"/>
        <end position="54"/>
    </location>
</feature>
<dbReference type="Proteomes" id="UP001210925">
    <property type="component" value="Unassembled WGS sequence"/>
</dbReference>
<gene>
    <name evidence="2" type="ORF">HK103_000231</name>
</gene>
<evidence type="ECO:0000256" key="1">
    <source>
        <dbReference type="SAM" id="Phobius"/>
    </source>
</evidence>